<dbReference type="AlphaFoldDB" id="A0A921ERA9"/>
<dbReference type="InterPro" id="IPR011045">
    <property type="entry name" value="N2O_reductase_N"/>
</dbReference>
<keyword evidence="1" id="KW-1133">Transmembrane helix</keyword>
<comment type="caution">
    <text evidence="3">The sequence shown here is derived from an EMBL/GenBank/DDBJ whole genome shotgun (WGS) entry which is preliminary data.</text>
</comment>
<feature type="domain" description="RapA2 cadherin-like" evidence="2">
    <location>
        <begin position="403"/>
        <end position="452"/>
    </location>
</feature>
<evidence type="ECO:0000313" key="3">
    <source>
        <dbReference type="EMBL" id="HJE52096.1"/>
    </source>
</evidence>
<dbReference type="SUPFAM" id="SSF50974">
    <property type="entry name" value="Nitrous oxide reductase, N-terminal domain"/>
    <property type="match status" value="1"/>
</dbReference>
<feature type="transmembrane region" description="Helical" evidence="1">
    <location>
        <begin position="25"/>
        <end position="44"/>
    </location>
</feature>
<dbReference type="InterPro" id="IPR040853">
    <property type="entry name" value="RapA2_cadherin-like"/>
</dbReference>
<dbReference type="Proteomes" id="UP000712713">
    <property type="component" value="Unassembled WGS sequence"/>
</dbReference>
<accession>A0A921ERA9</accession>
<keyword evidence="1" id="KW-0812">Transmembrane</keyword>
<name>A0A921ERA9_9ACTN</name>
<reference evidence="3" key="1">
    <citation type="journal article" date="2021" name="PeerJ">
        <title>Extensive microbial diversity within the chicken gut microbiome revealed by metagenomics and culture.</title>
        <authorList>
            <person name="Gilroy R."/>
            <person name="Ravi A."/>
            <person name="Getino M."/>
            <person name="Pursley I."/>
            <person name="Horton D.L."/>
            <person name="Alikhan N.F."/>
            <person name="Baker D."/>
            <person name="Gharbi K."/>
            <person name="Hall N."/>
            <person name="Watson M."/>
            <person name="Adriaenssens E.M."/>
            <person name="Foster-Nyarko E."/>
            <person name="Jarju S."/>
            <person name="Secka A."/>
            <person name="Antonio M."/>
            <person name="Oren A."/>
            <person name="Chaudhuri R.R."/>
            <person name="La Ragione R."/>
            <person name="Hildebrand F."/>
            <person name="Pallen M.J."/>
        </authorList>
    </citation>
    <scope>NUCLEOTIDE SEQUENCE</scope>
    <source>
        <strain evidence="3">ChiGjej3B3-7470</strain>
    </source>
</reference>
<protein>
    <submittedName>
        <fullName evidence="3">Ig-like domain-containing protein</fullName>
    </submittedName>
</protein>
<proteinExistence type="predicted"/>
<dbReference type="Pfam" id="PF17803">
    <property type="entry name" value="Cadherin_4"/>
    <property type="match status" value="1"/>
</dbReference>
<evidence type="ECO:0000256" key="1">
    <source>
        <dbReference type="SAM" id="Phobius"/>
    </source>
</evidence>
<dbReference type="EMBL" id="DYZF01000230">
    <property type="protein sequence ID" value="HJE52096.1"/>
    <property type="molecule type" value="Genomic_DNA"/>
</dbReference>
<reference evidence="3" key="2">
    <citation type="submission" date="2021-09" db="EMBL/GenBank/DDBJ databases">
        <authorList>
            <person name="Gilroy R."/>
        </authorList>
    </citation>
    <scope>NUCLEOTIDE SEQUENCE</scope>
    <source>
        <strain evidence="3">ChiGjej3B3-7470</strain>
    </source>
</reference>
<keyword evidence="1" id="KW-0472">Membrane</keyword>
<feature type="non-terminal residue" evidence="3">
    <location>
        <position position="462"/>
    </location>
</feature>
<evidence type="ECO:0000313" key="4">
    <source>
        <dbReference type="Proteomes" id="UP000712713"/>
    </source>
</evidence>
<gene>
    <name evidence="3" type="ORF">K8V15_09030</name>
</gene>
<sequence>MTGIVAEERQAARPLRLASRFLRRAWRVLVVVALAIALAVAAYLSPGLVQADVRLDEGMIYVGKRNQGLVGAINAQIDELTQVTPVGGSAFVVLQHEELLLVHGVESATLTRIEPGRNTVSAPTALGSPNARVQLVGDQLLVLHPLSGRAWFGDANTVLGYDFQKEKAHLEIGEDAVATLTTAGDIVAVDPGRSELVRLVDGVRTATPLPFSLDPQRVSLDISAVGNKAVVLDKVSGRIWVEGMDKAFGVSGASGAALMDPADNALRGDLGAHAIYATKAGLIAVTNDGPKSLTGQVDEAPVIRPIQVAGCVYGGFGTQFVKRCAGEETERRDIPQLPSGTVDLAFSVNRTTVALNDRVTGRSWLVNKDMQVVDNWERVLPQADDTVSELSERDTLALPERSADNRPPVARPDTLRARAGRSSVLPILDNDTDPDGDVLTITAPTEIDGASLQLIQGGSALQ</sequence>
<evidence type="ECO:0000259" key="2">
    <source>
        <dbReference type="Pfam" id="PF17803"/>
    </source>
</evidence>
<organism evidence="3 4">
    <name type="scientific">Tessaracoccus flavescens</name>
    <dbReference type="NCBI Taxonomy" id="399497"/>
    <lineage>
        <taxon>Bacteria</taxon>
        <taxon>Bacillati</taxon>
        <taxon>Actinomycetota</taxon>
        <taxon>Actinomycetes</taxon>
        <taxon>Propionibacteriales</taxon>
        <taxon>Propionibacteriaceae</taxon>
        <taxon>Tessaracoccus</taxon>
    </lineage>
</organism>